<reference evidence="2 3" key="1">
    <citation type="submission" date="2018-11" db="EMBL/GenBank/DDBJ databases">
        <title>Genomic Encyclopedia of Type Strains, Phase IV (KMG-IV): sequencing the most valuable type-strain genomes for metagenomic binning, comparative biology and taxonomic classification.</title>
        <authorList>
            <person name="Goeker M."/>
        </authorList>
    </citation>
    <scope>NUCLEOTIDE SEQUENCE [LARGE SCALE GENOMIC DNA]</scope>
    <source>
        <strain evidence="2 3">DSM 21945</strain>
    </source>
</reference>
<comment type="caution">
    <text evidence="2">The sequence shown here is derived from an EMBL/GenBank/DDBJ whole genome shotgun (WGS) entry which is preliminary data.</text>
</comment>
<dbReference type="PANTHER" id="PTHR38780">
    <property type="entry name" value="PROTEIN TUSC"/>
    <property type="match status" value="1"/>
</dbReference>
<dbReference type="InterPro" id="IPR027396">
    <property type="entry name" value="DsrEFH-like"/>
</dbReference>
<comment type="similarity">
    <text evidence="1">Belongs to the DsrF/TusC family.</text>
</comment>
<dbReference type="SUPFAM" id="SSF75169">
    <property type="entry name" value="DsrEFH-like"/>
    <property type="match status" value="1"/>
</dbReference>
<dbReference type="AlphaFoldDB" id="A0A3N1PKE6"/>
<dbReference type="Pfam" id="PF02635">
    <property type="entry name" value="DsrE"/>
    <property type="match status" value="1"/>
</dbReference>
<dbReference type="STRING" id="584787.GCA_001247655_01226"/>
<evidence type="ECO:0000313" key="3">
    <source>
        <dbReference type="Proteomes" id="UP000268033"/>
    </source>
</evidence>
<evidence type="ECO:0000313" key="2">
    <source>
        <dbReference type="EMBL" id="ROQ27661.1"/>
    </source>
</evidence>
<sequence length="120" mass="13199">MVDKAMAVIFTAPPFAGSFGREALDTVLAASAYEAPLSLIFTGDALWQLVKGQDPLQAGSKDYLSTFKALALYDIDAVYVSQKDLAARQLTQDDLSIEVSELDDQEIRELLATQDCIYRF</sequence>
<gene>
    <name evidence="2" type="ORF">EDC28_104319</name>
</gene>
<dbReference type="RefSeq" id="WP_050660105.1">
    <property type="nucleotide sequence ID" value="NZ_JBLXAC010000004.1"/>
</dbReference>
<evidence type="ECO:0000256" key="1">
    <source>
        <dbReference type="ARBA" id="ARBA00005996"/>
    </source>
</evidence>
<proteinExistence type="inferred from homology"/>
<dbReference type="PANTHER" id="PTHR38780:SF1">
    <property type="entry name" value="PROTEIN TUSC"/>
    <property type="match status" value="1"/>
</dbReference>
<dbReference type="NCBIfam" id="NF001238">
    <property type="entry name" value="PRK00211.1"/>
    <property type="match status" value="1"/>
</dbReference>
<accession>A0A3N1PKE6</accession>
<dbReference type="OrthoDB" id="9789418at2"/>
<dbReference type="Gene3D" id="3.40.1260.10">
    <property type="entry name" value="DsrEFH-like"/>
    <property type="match status" value="1"/>
</dbReference>
<dbReference type="InterPro" id="IPR017462">
    <property type="entry name" value="Sulphur_relay_TusC/DsrF"/>
</dbReference>
<dbReference type="EMBL" id="RJUL01000004">
    <property type="protein sequence ID" value="ROQ27661.1"/>
    <property type="molecule type" value="Genomic_DNA"/>
</dbReference>
<keyword evidence="3" id="KW-1185">Reference proteome</keyword>
<dbReference type="Proteomes" id="UP000268033">
    <property type="component" value="Unassembled WGS sequence"/>
</dbReference>
<organism evidence="2 3">
    <name type="scientific">Gallaecimonas pentaromativorans</name>
    <dbReference type="NCBI Taxonomy" id="584787"/>
    <lineage>
        <taxon>Bacteria</taxon>
        <taxon>Pseudomonadati</taxon>
        <taxon>Pseudomonadota</taxon>
        <taxon>Gammaproteobacteria</taxon>
        <taxon>Enterobacterales</taxon>
        <taxon>Gallaecimonadaceae</taxon>
        <taxon>Gallaecimonas</taxon>
    </lineage>
</organism>
<dbReference type="NCBIfam" id="TIGR03010">
    <property type="entry name" value="sulf_tusC_dsrF"/>
    <property type="match status" value="1"/>
</dbReference>
<name>A0A3N1PKE6_9GAMM</name>
<dbReference type="InterPro" id="IPR003787">
    <property type="entry name" value="Sulphur_relay_DsrE/F-like"/>
</dbReference>
<protein>
    <submittedName>
        <fullName evidence="2">tRNA 2-thiouridine synthesizing protein C</fullName>
    </submittedName>
</protein>